<evidence type="ECO:0000313" key="6">
    <source>
        <dbReference type="Proteomes" id="UP000789833"/>
    </source>
</evidence>
<evidence type="ECO:0000256" key="1">
    <source>
        <dbReference type="ARBA" id="ARBA00022741"/>
    </source>
</evidence>
<dbReference type="Pfam" id="PF00005">
    <property type="entry name" value="ABC_tran"/>
    <property type="match status" value="1"/>
</dbReference>
<evidence type="ECO:0000256" key="2">
    <source>
        <dbReference type="ARBA" id="ARBA00022840"/>
    </source>
</evidence>
<dbReference type="InterPro" id="IPR003593">
    <property type="entry name" value="AAA+_ATPase"/>
</dbReference>
<organism evidence="5 6">
    <name type="scientific">Sutcliffiella rhizosphaerae</name>
    <dbReference type="NCBI Taxonomy" id="2880967"/>
    <lineage>
        <taxon>Bacteria</taxon>
        <taxon>Bacillati</taxon>
        <taxon>Bacillota</taxon>
        <taxon>Bacilli</taxon>
        <taxon>Bacillales</taxon>
        <taxon>Bacillaceae</taxon>
        <taxon>Sutcliffiella</taxon>
    </lineage>
</organism>
<evidence type="ECO:0000259" key="4">
    <source>
        <dbReference type="PROSITE" id="PS50893"/>
    </source>
</evidence>
<keyword evidence="3" id="KW-1133">Transmembrane helix</keyword>
<keyword evidence="2 5" id="KW-0067">ATP-binding</keyword>
<dbReference type="PANTHER" id="PTHR24221:SF646">
    <property type="entry name" value="HAEMOLYSIN SECRETION ATP-BINDING PROTEIN"/>
    <property type="match status" value="1"/>
</dbReference>
<dbReference type="PROSITE" id="PS00211">
    <property type="entry name" value="ABC_TRANSPORTER_1"/>
    <property type="match status" value="1"/>
</dbReference>
<dbReference type="SUPFAM" id="SSF52540">
    <property type="entry name" value="P-loop containing nucleoside triphosphate hydrolases"/>
    <property type="match status" value="1"/>
</dbReference>
<evidence type="ECO:0000256" key="3">
    <source>
        <dbReference type="SAM" id="Phobius"/>
    </source>
</evidence>
<feature type="domain" description="ABC transporter" evidence="4">
    <location>
        <begin position="164"/>
        <end position="400"/>
    </location>
</feature>
<keyword evidence="6" id="KW-1185">Reference proteome</keyword>
<keyword evidence="3" id="KW-0472">Membrane</keyword>
<dbReference type="Proteomes" id="UP000789833">
    <property type="component" value="Unassembled WGS sequence"/>
</dbReference>
<keyword evidence="1" id="KW-0547">Nucleotide-binding</keyword>
<proteinExistence type="predicted"/>
<dbReference type="EMBL" id="CAKJTJ010000064">
    <property type="protein sequence ID" value="CAG9623681.1"/>
    <property type="molecule type" value="Genomic_DNA"/>
</dbReference>
<protein>
    <submittedName>
        <fullName evidence="5">Vitamin B12 import ATP-binding protein BtuD</fullName>
    </submittedName>
</protein>
<dbReference type="GO" id="GO:0005524">
    <property type="term" value="F:ATP binding"/>
    <property type="evidence" value="ECO:0007669"/>
    <property type="project" value="UniProtKB-KW"/>
</dbReference>
<sequence>MYYQSKKEYKLEQEHVYHERQIEYLNSLLTNSKFGKEVRLLNYSKYVLDKWYLLKSIIIEKYLGIKGKNYTANLILSIAGFSLIGFFFISVAVSISLGTSTIGSFAGLVSFIAQLGPMLSNVGTNFKNFANHRLKVNDLINFIKETEKPMKENVVNFNEIEPRIIFKNVSFQIGEGMEREILTNINLEINYGESVAIVGENGAGKTSLVNLLLGLYQPTKGSIFLNENNYNKLDINEISNYMGVIFQQPVQYEMSVIDNILLGRKLDTDRLNIVLDKTGVRKIFKNENISEIILGKNFGKLDLSGGEWQKVALARCFYSSKPIYVLDEPTSSLDPISEYEIFDIFREFTKGKTSILISHRLGSVIKADKIIVLKNGEIVETGKHEELIKQNGEYKRLYNLQASWYKEGSVG</sequence>
<dbReference type="CDD" id="cd03228">
    <property type="entry name" value="ABCC_MRP_Like"/>
    <property type="match status" value="1"/>
</dbReference>
<dbReference type="PROSITE" id="PS50893">
    <property type="entry name" value="ABC_TRANSPORTER_2"/>
    <property type="match status" value="1"/>
</dbReference>
<feature type="transmembrane region" description="Helical" evidence="3">
    <location>
        <begin position="74"/>
        <end position="95"/>
    </location>
</feature>
<keyword evidence="3" id="KW-0812">Transmembrane</keyword>
<name>A0ABM8YUN0_9BACI</name>
<reference evidence="5 6" key="1">
    <citation type="submission" date="2021-10" db="EMBL/GenBank/DDBJ databases">
        <authorList>
            <person name="Criscuolo A."/>
        </authorList>
    </citation>
    <scope>NUCLEOTIDE SEQUENCE [LARGE SCALE GENOMIC DNA]</scope>
    <source>
        <strain evidence="6">CIP 111883</strain>
    </source>
</reference>
<accession>A0ABM8YUN0</accession>
<comment type="caution">
    <text evidence="5">The sequence shown here is derived from an EMBL/GenBank/DDBJ whole genome shotgun (WGS) entry which is preliminary data.</text>
</comment>
<evidence type="ECO:0000313" key="5">
    <source>
        <dbReference type="EMBL" id="CAG9623681.1"/>
    </source>
</evidence>
<dbReference type="Gene3D" id="3.40.50.300">
    <property type="entry name" value="P-loop containing nucleotide triphosphate hydrolases"/>
    <property type="match status" value="1"/>
</dbReference>
<feature type="transmembrane region" description="Helical" evidence="3">
    <location>
        <begin position="101"/>
        <end position="119"/>
    </location>
</feature>
<dbReference type="InterPro" id="IPR027417">
    <property type="entry name" value="P-loop_NTPase"/>
</dbReference>
<dbReference type="SMART" id="SM00382">
    <property type="entry name" value="AAA"/>
    <property type="match status" value="1"/>
</dbReference>
<dbReference type="PANTHER" id="PTHR24221">
    <property type="entry name" value="ATP-BINDING CASSETTE SUB-FAMILY B"/>
    <property type="match status" value="1"/>
</dbReference>
<dbReference type="InterPro" id="IPR003439">
    <property type="entry name" value="ABC_transporter-like_ATP-bd"/>
</dbReference>
<gene>
    <name evidence="5" type="primary">btuD_13</name>
    <name evidence="5" type="ORF">BACCIP111883_04513</name>
</gene>
<dbReference type="InterPro" id="IPR039421">
    <property type="entry name" value="Type_1_exporter"/>
</dbReference>
<dbReference type="InterPro" id="IPR017871">
    <property type="entry name" value="ABC_transporter-like_CS"/>
</dbReference>